<keyword evidence="2" id="KW-0067">ATP-binding</keyword>
<dbReference type="SMART" id="SM00382">
    <property type="entry name" value="AAA"/>
    <property type="match status" value="1"/>
</dbReference>
<dbReference type="InterPro" id="IPR027417">
    <property type="entry name" value="P-loop_NTPase"/>
</dbReference>
<dbReference type="Proteomes" id="UP000321412">
    <property type="component" value="Unassembled WGS sequence"/>
</dbReference>
<gene>
    <name evidence="6" type="ORF">FRC98_20605</name>
</gene>
<evidence type="ECO:0000313" key="7">
    <source>
        <dbReference type="Proteomes" id="UP000321412"/>
    </source>
</evidence>
<evidence type="ECO:0000256" key="3">
    <source>
        <dbReference type="ARBA" id="ARBA00038088"/>
    </source>
</evidence>
<dbReference type="PANTHER" id="PTHR42960">
    <property type="entry name" value="YCF46 PROTEIN"/>
    <property type="match status" value="1"/>
</dbReference>
<dbReference type="InterPro" id="IPR003959">
    <property type="entry name" value="ATPase_AAA_core"/>
</dbReference>
<protein>
    <recommendedName>
        <fullName evidence="4">Uncharacterized AAA domain-containing protein ycf46</fullName>
    </recommendedName>
</protein>
<dbReference type="GO" id="GO:0005524">
    <property type="term" value="F:ATP binding"/>
    <property type="evidence" value="ECO:0007669"/>
    <property type="project" value="UniProtKB-KW"/>
</dbReference>
<accession>A0A5C6X6I8</accession>
<dbReference type="GO" id="GO:0016887">
    <property type="term" value="F:ATP hydrolysis activity"/>
    <property type="evidence" value="ECO:0007669"/>
    <property type="project" value="InterPro"/>
</dbReference>
<dbReference type="InterPro" id="IPR041569">
    <property type="entry name" value="AAA_lid_3"/>
</dbReference>
<dbReference type="SUPFAM" id="SSF52540">
    <property type="entry name" value="P-loop containing nucleoside triphosphate hydrolases"/>
    <property type="match status" value="1"/>
</dbReference>
<keyword evidence="7" id="KW-1185">Reference proteome</keyword>
<feature type="domain" description="AAA+ ATPase" evidence="5">
    <location>
        <begin position="266"/>
        <end position="398"/>
    </location>
</feature>
<keyword evidence="1" id="KW-0547">Nucleotide-binding</keyword>
<dbReference type="InterPro" id="IPR003593">
    <property type="entry name" value="AAA+_ATPase"/>
</dbReference>
<evidence type="ECO:0000259" key="5">
    <source>
        <dbReference type="SMART" id="SM00382"/>
    </source>
</evidence>
<name>A0A5C6X6I8_9DELT</name>
<dbReference type="PANTHER" id="PTHR42960:SF1">
    <property type="entry name" value="YCF46 PROTEIN"/>
    <property type="match status" value="1"/>
</dbReference>
<dbReference type="Pfam" id="PF17862">
    <property type="entry name" value="AAA_lid_3"/>
    <property type="match status" value="1"/>
</dbReference>
<comment type="similarity">
    <text evidence="3">Belongs to the AAA ATPase family. Highly divergent.</text>
</comment>
<reference evidence="6 7" key="1">
    <citation type="submission" date="2019-08" db="EMBL/GenBank/DDBJ databases">
        <title>Bradymonadales sp. TMQ4.</title>
        <authorList>
            <person name="Liang Q."/>
        </authorList>
    </citation>
    <scope>NUCLEOTIDE SEQUENCE [LARGE SCALE GENOMIC DNA]</scope>
    <source>
        <strain evidence="6 7">TMQ4</strain>
    </source>
</reference>
<comment type="caution">
    <text evidence="6">The sequence shown here is derived from an EMBL/GenBank/DDBJ whole genome shotgun (WGS) entry which is preliminary data.</text>
</comment>
<sequence length="505" mass="56683">MSTTPSTSPHLRFMRELGALLRAPYALIHLETHEEERALDLIGRLAARDQRPVRTWSITRGFNDLPDSEGAASLADALVEAQQSAERGVFIFVDATPQLDSPHLRRLLRETERACARQGKTLIFMGPDPIEHPEFQKDLTPLSLPLPDREGIKKQLLAVFPPEHFPHLDVGALTAGALGLTQREAHRAFHRVRQQLLDARQAGQELDLEDAILQEKRRLVGRSEVLEFHPLDAGLDNVGGLDALKDWLVERRAAFGDEARAYGLPSPKGLLLLGVQGCGKSLTARVIGRHWGLPLLRLDMGRVFDGRRSPEESLRSALKTCDALAPCVLWIDEIEKGFAQGSGDDGRASRVLGTLLTWQQERQTPVFVVATANSVESLPPEMLRKGRFDEIFFVDLPQPHERQEILSIHLARRQRAVEPETIAELAEICEHFSGAELEQVVISAMYAAFADGRDIDRDDLIYAARDTVPLYRTYEESIKALREWAHERARKASRTRRMLDFFSPA</sequence>
<evidence type="ECO:0000256" key="4">
    <source>
        <dbReference type="ARBA" id="ARBA00040480"/>
    </source>
</evidence>
<dbReference type="Gene3D" id="3.40.50.300">
    <property type="entry name" value="P-loop containing nucleotide triphosphate hydrolases"/>
    <property type="match status" value="1"/>
</dbReference>
<dbReference type="Pfam" id="PF00004">
    <property type="entry name" value="AAA"/>
    <property type="match status" value="1"/>
</dbReference>
<dbReference type="EMBL" id="VOSM01000022">
    <property type="protein sequence ID" value="TXD33505.1"/>
    <property type="molecule type" value="Genomic_DNA"/>
</dbReference>
<dbReference type="InterPro" id="IPR052381">
    <property type="entry name" value="AAA_domain_protein"/>
</dbReference>
<evidence type="ECO:0000313" key="6">
    <source>
        <dbReference type="EMBL" id="TXD33505.1"/>
    </source>
</evidence>
<dbReference type="RefSeq" id="WP_146983472.1">
    <property type="nucleotide sequence ID" value="NZ_VOSM01000022.1"/>
</dbReference>
<organism evidence="6 7">
    <name type="scientific">Lujinxingia vulgaris</name>
    <dbReference type="NCBI Taxonomy" id="2600176"/>
    <lineage>
        <taxon>Bacteria</taxon>
        <taxon>Deltaproteobacteria</taxon>
        <taxon>Bradymonadales</taxon>
        <taxon>Lujinxingiaceae</taxon>
        <taxon>Lujinxingia</taxon>
    </lineage>
</organism>
<evidence type="ECO:0000256" key="1">
    <source>
        <dbReference type="ARBA" id="ARBA00022741"/>
    </source>
</evidence>
<proteinExistence type="inferred from homology"/>
<evidence type="ECO:0000256" key="2">
    <source>
        <dbReference type="ARBA" id="ARBA00022840"/>
    </source>
</evidence>
<dbReference type="CDD" id="cd19507">
    <property type="entry name" value="RecA-like_Ycf46-like"/>
    <property type="match status" value="1"/>
</dbReference>
<dbReference type="OrthoDB" id="9809379at2"/>
<dbReference type="Gene3D" id="1.10.8.60">
    <property type="match status" value="1"/>
</dbReference>
<dbReference type="AlphaFoldDB" id="A0A5C6X6I8"/>